<dbReference type="AlphaFoldDB" id="F0X834"/>
<dbReference type="OrthoDB" id="5348546at2759"/>
<evidence type="ECO:0000256" key="1">
    <source>
        <dbReference type="SAM" id="MobiDB-lite"/>
    </source>
</evidence>
<feature type="region of interest" description="Disordered" evidence="1">
    <location>
        <begin position="331"/>
        <end position="367"/>
    </location>
</feature>
<dbReference type="EMBL" id="GL629735">
    <property type="protein sequence ID" value="EFX05442.1"/>
    <property type="molecule type" value="Genomic_DNA"/>
</dbReference>
<dbReference type="PROSITE" id="PS50006">
    <property type="entry name" value="FHA_DOMAIN"/>
    <property type="match status" value="1"/>
</dbReference>
<keyword evidence="4" id="KW-1185">Reference proteome</keyword>
<feature type="compositionally biased region" description="Low complexity" evidence="1">
    <location>
        <begin position="76"/>
        <end position="87"/>
    </location>
</feature>
<dbReference type="RefSeq" id="XP_014174924.1">
    <property type="nucleotide sequence ID" value="XM_014319449.1"/>
</dbReference>
<sequence length="594" mass="64168">MDSSPRNKTAENALPSVAGVKRSAPTLLPPFEPLSSSPGLPRLVKKARGGSAAPSFNNARTKYPTPVPTSSTGILSSSPPQRGGPRPVLQRTASTSERAPLGVVPTAELNENGETMLMGRSSNSSHYQLSANRLISRVHVKARYVPAVETLEPNRVEIVCCGWNGLKLHCQGRTWELGKGDTFTSETENTEIMLDVQDARVRIQWPKKDRNELLGGISDSSWDDSPRSKIVARRVPGTPGAPGASPLQSSPLRGARIASPVSPTPAGIPASGASLQALLAQQLGSDGEDEDDTGPAIQIYEDGSADELELPVKGPSPGDASFATDVMDSFSSELSELPSDDEDNNQHDQNNDDDLDEENDPIIHSFGPFGANLSSRFASVTARSPQIERPRLSRILSEDDLTMTASSREADAGKKGIRRHPTTGRSLSPHAQKQERDLATEDLDDVDTDKALLTDGVGLGISVATENASSLASPVISSNVDIDTVRNHLINQLAFSRLSSSPLSTIMSNLPAEERRDLTRDGLRYIIDGTNCVGVILRQGKDAAGQALESEYYYIADFDEDLSRKAVIDGLRKPSLRNCRKQHKQYYWKRPRTP</sequence>
<protein>
    <submittedName>
        <fullName evidence="3">Transcription factor</fullName>
    </submittedName>
</protein>
<feature type="region of interest" description="Disordered" evidence="1">
    <location>
        <begin position="232"/>
        <end position="269"/>
    </location>
</feature>
<evidence type="ECO:0000313" key="4">
    <source>
        <dbReference type="Proteomes" id="UP000007796"/>
    </source>
</evidence>
<dbReference type="eggNOG" id="ENOG502RZJP">
    <property type="taxonomic scope" value="Eukaryota"/>
</dbReference>
<dbReference type="GeneID" id="25976620"/>
<feature type="region of interest" description="Disordered" evidence="1">
    <location>
        <begin position="305"/>
        <end position="324"/>
    </location>
</feature>
<organism evidence="4">
    <name type="scientific">Grosmannia clavigera (strain kw1407 / UAMH 11150)</name>
    <name type="common">Blue stain fungus</name>
    <name type="synonym">Graphiocladiella clavigera</name>
    <dbReference type="NCBI Taxonomy" id="655863"/>
    <lineage>
        <taxon>Eukaryota</taxon>
        <taxon>Fungi</taxon>
        <taxon>Dikarya</taxon>
        <taxon>Ascomycota</taxon>
        <taxon>Pezizomycotina</taxon>
        <taxon>Sordariomycetes</taxon>
        <taxon>Sordariomycetidae</taxon>
        <taxon>Ophiostomatales</taxon>
        <taxon>Ophiostomataceae</taxon>
        <taxon>Leptographium</taxon>
    </lineage>
</organism>
<dbReference type="STRING" id="655863.F0X834"/>
<feature type="region of interest" description="Disordered" evidence="1">
    <location>
        <begin position="1"/>
        <end position="96"/>
    </location>
</feature>
<dbReference type="InterPro" id="IPR000253">
    <property type="entry name" value="FHA_dom"/>
</dbReference>
<feature type="domain" description="FHA" evidence="2">
    <location>
        <begin position="116"/>
        <end position="169"/>
    </location>
</feature>
<dbReference type="HOGENOM" id="CLU_027207_0_0_1"/>
<name>F0X834_GROCL</name>
<dbReference type="InParanoid" id="F0X834"/>
<accession>F0X834</accession>
<reference evidence="3 4" key="1">
    <citation type="journal article" date="2011" name="Proc. Natl. Acad. Sci. U.S.A.">
        <title>Genome and transcriptome analyses of the mountain pine beetle-fungal symbiont Grosmannia clavigera, a lodgepole pine pathogen.</title>
        <authorList>
            <person name="DiGuistini S."/>
            <person name="Wang Y."/>
            <person name="Liao N.Y."/>
            <person name="Taylor G."/>
            <person name="Tanguay P."/>
            <person name="Feau N."/>
            <person name="Henrissat B."/>
            <person name="Chan S.K."/>
            <person name="Hesse-Orce U."/>
            <person name="Alamouti S.M."/>
            <person name="Tsui C.K.M."/>
            <person name="Docking R.T."/>
            <person name="Levasseur A."/>
            <person name="Haridas S."/>
            <person name="Robertson G."/>
            <person name="Birol I."/>
            <person name="Holt R.A."/>
            <person name="Marra M.A."/>
            <person name="Hamelin R.C."/>
            <person name="Hirst M."/>
            <person name="Jones S.J.M."/>
            <person name="Bohlmann J."/>
            <person name="Breuil C."/>
        </authorList>
    </citation>
    <scope>NUCLEOTIDE SEQUENCE [LARGE SCALE GENOMIC DNA]</scope>
    <source>
        <strain evidence="4">kw1407 / UAMH 11150</strain>
    </source>
</reference>
<dbReference type="FunCoup" id="F0X834">
    <property type="interactions" value="320"/>
</dbReference>
<proteinExistence type="predicted"/>
<dbReference type="Proteomes" id="UP000007796">
    <property type="component" value="Unassembled WGS sequence"/>
</dbReference>
<feature type="compositionally biased region" description="Acidic residues" evidence="1">
    <location>
        <begin position="351"/>
        <end position="360"/>
    </location>
</feature>
<evidence type="ECO:0000259" key="2">
    <source>
        <dbReference type="PROSITE" id="PS50006"/>
    </source>
</evidence>
<evidence type="ECO:0000313" key="3">
    <source>
        <dbReference type="EMBL" id="EFX05442.1"/>
    </source>
</evidence>
<gene>
    <name evidence="3" type="ORF">CMQ_3511</name>
</gene>
<feature type="region of interest" description="Disordered" evidence="1">
    <location>
        <begin position="399"/>
        <end position="443"/>
    </location>
</feature>